<gene>
    <name evidence="1" type="ORF">METZ01_LOCUS11355</name>
</gene>
<proteinExistence type="predicted"/>
<evidence type="ECO:0000313" key="1">
    <source>
        <dbReference type="EMBL" id="SUZ58501.1"/>
    </source>
</evidence>
<protein>
    <submittedName>
        <fullName evidence="1">Uncharacterized protein</fullName>
    </submittedName>
</protein>
<name>A0A381NV71_9ZZZZ</name>
<organism evidence="1">
    <name type="scientific">marine metagenome</name>
    <dbReference type="NCBI Taxonomy" id="408172"/>
    <lineage>
        <taxon>unclassified sequences</taxon>
        <taxon>metagenomes</taxon>
        <taxon>ecological metagenomes</taxon>
    </lineage>
</organism>
<reference evidence="1" key="1">
    <citation type="submission" date="2018-05" db="EMBL/GenBank/DDBJ databases">
        <authorList>
            <person name="Lanie J.A."/>
            <person name="Ng W.-L."/>
            <person name="Kazmierczak K.M."/>
            <person name="Andrzejewski T.M."/>
            <person name="Davidsen T.M."/>
            <person name="Wayne K.J."/>
            <person name="Tettelin H."/>
            <person name="Glass J.I."/>
            <person name="Rusch D."/>
            <person name="Podicherti R."/>
            <person name="Tsui H.-C.T."/>
            <person name="Winkler M.E."/>
        </authorList>
    </citation>
    <scope>NUCLEOTIDE SEQUENCE</scope>
</reference>
<dbReference type="EMBL" id="UINC01000623">
    <property type="protein sequence ID" value="SUZ58501.1"/>
    <property type="molecule type" value="Genomic_DNA"/>
</dbReference>
<dbReference type="AlphaFoldDB" id="A0A381NV71"/>
<sequence length="94" mass="10447">MQIQSPLADISLSIDSISRDESMVRLDATQQPGQVPTTAYLDPAEVGQFVKAFLKPALLLYLIRLGLHRRRVARGVGLPVRAAHRVKHPTPIPW</sequence>
<accession>A0A381NV71</accession>